<dbReference type="CDD" id="cd05387">
    <property type="entry name" value="BY-kinase"/>
    <property type="match status" value="1"/>
</dbReference>
<accession>A0A1L3GKM9</accession>
<protein>
    <recommendedName>
        <fullName evidence="2">non-specific protein-tyrosine kinase</fullName>
        <ecNumber evidence="2">2.7.10.2</ecNumber>
    </recommendedName>
</protein>
<dbReference type="AlphaFoldDB" id="A0A1L3GKM9"/>
<dbReference type="EC" id="2.7.10.2" evidence="2"/>
<dbReference type="InterPro" id="IPR025669">
    <property type="entry name" value="AAA_dom"/>
</dbReference>
<feature type="domain" description="AAA" evidence="9">
    <location>
        <begin position="101"/>
        <end position="220"/>
    </location>
</feature>
<keyword evidence="7" id="KW-0829">Tyrosine-protein kinase</keyword>
<dbReference type="GO" id="GO:0005886">
    <property type="term" value="C:plasma membrane"/>
    <property type="evidence" value="ECO:0007669"/>
    <property type="project" value="TreeGrafter"/>
</dbReference>
<dbReference type="GO" id="GO:0004715">
    <property type="term" value="F:non-membrane spanning protein tyrosine kinase activity"/>
    <property type="evidence" value="ECO:0007669"/>
    <property type="project" value="UniProtKB-EC"/>
</dbReference>
<proteinExistence type="inferred from homology"/>
<gene>
    <name evidence="10" type="ORF">A7E78_00275</name>
</gene>
<evidence type="ECO:0000256" key="5">
    <source>
        <dbReference type="ARBA" id="ARBA00022777"/>
    </source>
</evidence>
<organism evidence="10 11">
    <name type="scientific">Syntrophotalea acetylenivorans</name>
    <dbReference type="NCBI Taxonomy" id="1842532"/>
    <lineage>
        <taxon>Bacteria</taxon>
        <taxon>Pseudomonadati</taxon>
        <taxon>Thermodesulfobacteriota</taxon>
        <taxon>Desulfuromonadia</taxon>
        <taxon>Desulfuromonadales</taxon>
        <taxon>Syntrophotaleaceae</taxon>
        <taxon>Syntrophotalea</taxon>
    </lineage>
</organism>
<reference evidence="10 11" key="1">
    <citation type="journal article" date="2017" name="Genome Announc.">
        <title>Complete Genome Sequences of Two Acetylene-Fermenting Pelobacter acetylenicus Strains.</title>
        <authorList>
            <person name="Sutton J.M."/>
            <person name="Baesman S.M."/>
            <person name="Fierst J.L."/>
            <person name="Poret-Peterson A.T."/>
            <person name="Oremland R.S."/>
            <person name="Dunlap D.S."/>
            <person name="Akob D.M."/>
        </authorList>
    </citation>
    <scope>NUCLEOTIDE SEQUENCE [LARGE SCALE GENOMIC DNA]</scope>
    <source>
        <strain evidence="10 11">SFB93</strain>
    </source>
</reference>
<evidence type="ECO:0000256" key="4">
    <source>
        <dbReference type="ARBA" id="ARBA00022741"/>
    </source>
</evidence>
<dbReference type="InterPro" id="IPR027417">
    <property type="entry name" value="P-loop_NTPase"/>
</dbReference>
<evidence type="ECO:0000313" key="10">
    <source>
        <dbReference type="EMBL" id="APG26435.1"/>
    </source>
</evidence>
<dbReference type="Gene3D" id="3.40.50.300">
    <property type="entry name" value="P-loop containing nucleotide triphosphate hydrolases"/>
    <property type="match status" value="1"/>
</dbReference>
<dbReference type="STRING" id="1842532.A7E78_00275"/>
<dbReference type="PANTHER" id="PTHR32309">
    <property type="entry name" value="TYROSINE-PROTEIN KINASE"/>
    <property type="match status" value="1"/>
</dbReference>
<keyword evidence="4" id="KW-0547">Nucleotide-binding</keyword>
<evidence type="ECO:0000256" key="1">
    <source>
        <dbReference type="ARBA" id="ARBA00007316"/>
    </source>
</evidence>
<comment type="catalytic activity">
    <reaction evidence="8">
        <text>L-tyrosyl-[protein] + ATP = O-phospho-L-tyrosyl-[protein] + ADP + H(+)</text>
        <dbReference type="Rhea" id="RHEA:10596"/>
        <dbReference type="Rhea" id="RHEA-COMP:10136"/>
        <dbReference type="Rhea" id="RHEA-COMP:20101"/>
        <dbReference type="ChEBI" id="CHEBI:15378"/>
        <dbReference type="ChEBI" id="CHEBI:30616"/>
        <dbReference type="ChEBI" id="CHEBI:46858"/>
        <dbReference type="ChEBI" id="CHEBI:61978"/>
        <dbReference type="ChEBI" id="CHEBI:456216"/>
        <dbReference type="EC" id="2.7.10.2"/>
    </reaction>
</comment>
<dbReference type="PANTHER" id="PTHR32309:SF13">
    <property type="entry name" value="FERRIC ENTEROBACTIN TRANSPORT PROTEIN FEPE"/>
    <property type="match status" value="1"/>
</dbReference>
<keyword evidence="11" id="KW-1185">Reference proteome</keyword>
<dbReference type="InterPro" id="IPR050445">
    <property type="entry name" value="Bact_polysacc_biosynth/exp"/>
</dbReference>
<dbReference type="NCBIfam" id="TIGR03018">
    <property type="entry name" value="pepcterm_TyrKin"/>
    <property type="match status" value="1"/>
</dbReference>
<dbReference type="KEGG" id="pef:A7E78_00275"/>
<sequence length="275" mass="30276">MSRIEKAIEKANQLRQGAPADISPVKVTPLPAAASTIQPPAEDLPTGQALQPDHPCLVINRDPGEGIAEEYRKLKSVVFELTRQGGFDNTLLVTSDLPDAGKSLTALNLALTMAKEYDHTVLLVDTDLRKPSVHKYLGIAPEKGLLHCLTENYPLEKALIRTGIGKLVVLPAGGTVADPAELLASNRMRDLVAELKARYPDRYVIFDTTPVLPFAEASVLGSLVDKILFVVRERQTRNDHLQEALGMLKGNNLLGIVYNDADVSHKMDHYRYYNY</sequence>
<evidence type="ECO:0000256" key="8">
    <source>
        <dbReference type="ARBA" id="ARBA00051245"/>
    </source>
</evidence>
<dbReference type="NCBIfam" id="TIGR01007">
    <property type="entry name" value="eps_fam"/>
    <property type="match status" value="1"/>
</dbReference>
<dbReference type="Pfam" id="PF13614">
    <property type="entry name" value="AAA_31"/>
    <property type="match status" value="1"/>
</dbReference>
<evidence type="ECO:0000259" key="9">
    <source>
        <dbReference type="Pfam" id="PF13614"/>
    </source>
</evidence>
<evidence type="ECO:0000313" key="11">
    <source>
        <dbReference type="Proteomes" id="UP000182517"/>
    </source>
</evidence>
<dbReference type="InterPro" id="IPR005702">
    <property type="entry name" value="Wzc-like_C"/>
</dbReference>
<name>A0A1L3GKM9_9BACT</name>
<dbReference type="OrthoDB" id="9812433at2"/>
<dbReference type="Proteomes" id="UP000182517">
    <property type="component" value="Chromosome"/>
</dbReference>
<keyword evidence="6" id="KW-0067">ATP-binding</keyword>
<evidence type="ECO:0000256" key="6">
    <source>
        <dbReference type="ARBA" id="ARBA00022840"/>
    </source>
</evidence>
<dbReference type="RefSeq" id="WP_072282395.1">
    <property type="nucleotide sequence ID" value="NZ_CP015519.1"/>
</dbReference>
<dbReference type="SUPFAM" id="SSF52540">
    <property type="entry name" value="P-loop containing nucleoside triphosphate hydrolases"/>
    <property type="match status" value="1"/>
</dbReference>
<dbReference type="GO" id="GO:0005524">
    <property type="term" value="F:ATP binding"/>
    <property type="evidence" value="ECO:0007669"/>
    <property type="project" value="UniProtKB-KW"/>
</dbReference>
<keyword evidence="5" id="KW-0418">Kinase</keyword>
<evidence type="ECO:0000256" key="7">
    <source>
        <dbReference type="ARBA" id="ARBA00023137"/>
    </source>
</evidence>
<dbReference type="EMBL" id="CP015519">
    <property type="protein sequence ID" value="APG26435.1"/>
    <property type="molecule type" value="Genomic_DNA"/>
</dbReference>
<evidence type="ECO:0000256" key="3">
    <source>
        <dbReference type="ARBA" id="ARBA00022679"/>
    </source>
</evidence>
<keyword evidence="3" id="KW-0808">Transferase</keyword>
<comment type="similarity">
    <text evidence="1">Belongs to the CpsD/CapB family.</text>
</comment>
<evidence type="ECO:0000256" key="2">
    <source>
        <dbReference type="ARBA" id="ARBA00011903"/>
    </source>
</evidence>